<name>A0A162NEG7_PHYB8</name>
<dbReference type="InParanoid" id="A0A162NEG7"/>
<reference evidence="2" key="1">
    <citation type="submission" date="2015-06" db="EMBL/GenBank/DDBJ databases">
        <title>Expansion of signal transduction pathways in fungi by whole-genome duplication.</title>
        <authorList>
            <consortium name="DOE Joint Genome Institute"/>
            <person name="Corrochano L.M."/>
            <person name="Kuo A."/>
            <person name="Marcet-Houben M."/>
            <person name="Polaino S."/>
            <person name="Salamov A."/>
            <person name="Villalobos J.M."/>
            <person name="Alvarez M.I."/>
            <person name="Avalos J."/>
            <person name="Benito E.P."/>
            <person name="Benoit I."/>
            <person name="Burger G."/>
            <person name="Camino L.P."/>
            <person name="Canovas D."/>
            <person name="Cerda-Olmedo E."/>
            <person name="Cheng J.-F."/>
            <person name="Dominguez A."/>
            <person name="Elias M."/>
            <person name="Eslava A.P."/>
            <person name="Glaser F."/>
            <person name="Grimwood J."/>
            <person name="Gutierrez G."/>
            <person name="Heitman J."/>
            <person name="Henrissat B."/>
            <person name="Iturriaga E.A."/>
            <person name="Lang B.F."/>
            <person name="Lavin J.L."/>
            <person name="Lee S."/>
            <person name="Li W."/>
            <person name="Lindquist E."/>
            <person name="Lopez-Garcia S."/>
            <person name="Luque E.M."/>
            <person name="Marcos A.T."/>
            <person name="Martin J."/>
            <person name="McCluskey K."/>
            <person name="Medina H.R."/>
            <person name="Miralles-Duran A."/>
            <person name="Miyazaki A."/>
            <person name="Munoz-Torres E."/>
            <person name="Oguiza J.A."/>
            <person name="Ohm R."/>
            <person name="Olmedo M."/>
            <person name="Orejas M."/>
            <person name="Ortiz-Castellanos L."/>
            <person name="Pisabarro A.G."/>
            <person name="Rodriguez-Romero J."/>
            <person name="Ruiz-Herrera J."/>
            <person name="Ruiz-Vazquez R."/>
            <person name="Sanz C."/>
            <person name="Schackwitz W."/>
            <person name="Schmutz J."/>
            <person name="Shahriari M."/>
            <person name="Shelest E."/>
            <person name="Silva-Franco F."/>
            <person name="Soanes D."/>
            <person name="Syed K."/>
            <person name="Tagua V.G."/>
            <person name="Talbot N.J."/>
            <person name="Thon M."/>
            <person name="De vries R.P."/>
            <person name="Wiebenga A."/>
            <person name="Yadav J.S."/>
            <person name="Braun E.L."/>
            <person name="Baker S."/>
            <person name="Garre V."/>
            <person name="Horwitz B."/>
            <person name="Torres-Martinez S."/>
            <person name="Idnurm A."/>
            <person name="Herrera-Estrella A."/>
            <person name="Gabaldon T."/>
            <person name="Grigoriev I.V."/>
        </authorList>
    </citation>
    <scope>NUCLEOTIDE SEQUENCE [LARGE SCALE GENOMIC DNA]</scope>
    <source>
        <strain evidence="2">NRRL 1555(-)</strain>
    </source>
</reference>
<dbReference type="VEuPathDB" id="FungiDB:PHYBLDRAFT_158964"/>
<dbReference type="GeneID" id="28994792"/>
<dbReference type="Proteomes" id="UP000077315">
    <property type="component" value="Unassembled WGS sequence"/>
</dbReference>
<dbReference type="EMBL" id="KV440981">
    <property type="protein sequence ID" value="OAD73568.1"/>
    <property type="molecule type" value="Genomic_DNA"/>
</dbReference>
<evidence type="ECO:0000313" key="1">
    <source>
        <dbReference type="EMBL" id="OAD73568.1"/>
    </source>
</evidence>
<accession>A0A162NEG7</accession>
<sequence>MNGFILCATFDIFVLVLVCPKKELNIVVGGVNLDRVLKLMLKYVMVAGVSFDSVVKLVSIPVDL</sequence>
<evidence type="ECO:0000313" key="2">
    <source>
        <dbReference type="Proteomes" id="UP000077315"/>
    </source>
</evidence>
<gene>
    <name evidence="1" type="ORF">PHYBLDRAFT_158964</name>
</gene>
<proteinExistence type="predicted"/>
<dbReference type="RefSeq" id="XP_018291608.1">
    <property type="nucleotide sequence ID" value="XM_018433886.1"/>
</dbReference>
<keyword evidence="2" id="KW-1185">Reference proteome</keyword>
<protein>
    <submittedName>
        <fullName evidence="1">Uncharacterized protein</fullName>
    </submittedName>
</protein>
<dbReference type="AlphaFoldDB" id="A0A162NEG7"/>
<organism evidence="1 2">
    <name type="scientific">Phycomyces blakesleeanus (strain ATCC 8743b / DSM 1359 / FGSC 10004 / NBRC 33097 / NRRL 1555)</name>
    <dbReference type="NCBI Taxonomy" id="763407"/>
    <lineage>
        <taxon>Eukaryota</taxon>
        <taxon>Fungi</taxon>
        <taxon>Fungi incertae sedis</taxon>
        <taxon>Mucoromycota</taxon>
        <taxon>Mucoromycotina</taxon>
        <taxon>Mucoromycetes</taxon>
        <taxon>Mucorales</taxon>
        <taxon>Phycomycetaceae</taxon>
        <taxon>Phycomyces</taxon>
    </lineage>
</organism>